<dbReference type="FunFam" id="3.30.40.10:FF:000489">
    <property type="entry name" value="E3 ubiquitin-protein ligase PRT1"/>
    <property type="match status" value="1"/>
</dbReference>
<dbReference type="FunFam" id="3.30.60.90:FF:000014">
    <property type="entry name" value="E3 ubiquitin-protein ligase PRT1"/>
    <property type="match status" value="1"/>
</dbReference>
<dbReference type="PANTHER" id="PTHR15898:SF13">
    <property type="entry name" value="BIFUNCTIONAL APOPTOSIS REGULATOR"/>
    <property type="match status" value="1"/>
</dbReference>
<keyword evidence="9" id="KW-1185">Reference proteome</keyword>
<dbReference type="InterPro" id="IPR000433">
    <property type="entry name" value="Znf_ZZ"/>
</dbReference>
<evidence type="ECO:0000259" key="6">
    <source>
        <dbReference type="PROSITE" id="PS50089"/>
    </source>
</evidence>
<reference evidence="8" key="1">
    <citation type="submission" date="2022-08" db="EMBL/GenBank/DDBJ databases">
        <authorList>
            <person name="Marques A."/>
        </authorList>
    </citation>
    <scope>NUCLEOTIDE SEQUENCE</scope>
    <source>
        <strain evidence="8">RhyPub2mFocal</strain>
        <tissue evidence="8">Leaves</tissue>
    </source>
</reference>
<feature type="compositionally biased region" description="Low complexity" evidence="5">
    <location>
        <begin position="153"/>
        <end position="182"/>
    </location>
</feature>
<dbReference type="GO" id="GO:0008270">
    <property type="term" value="F:zinc ion binding"/>
    <property type="evidence" value="ECO:0007669"/>
    <property type="project" value="UniProtKB-KW"/>
</dbReference>
<keyword evidence="1" id="KW-0479">Metal-binding</keyword>
<dbReference type="GO" id="GO:0061630">
    <property type="term" value="F:ubiquitin protein ligase activity"/>
    <property type="evidence" value="ECO:0007669"/>
    <property type="project" value="TreeGrafter"/>
</dbReference>
<dbReference type="SMART" id="SM00184">
    <property type="entry name" value="RING"/>
    <property type="match status" value="2"/>
</dbReference>
<dbReference type="SUPFAM" id="SSF57850">
    <property type="entry name" value="RING/U-box"/>
    <property type="match status" value="3"/>
</dbReference>
<evidence type="ECO:0000259" key="7">
    <source>
        <dbReference type="PROSITE" id="PS50135"/>
    </source>
</evidence>
<protein>
    <submittedName>
        <fullName evidence="8">E3 ubiquitin-protein ligase PRT1</fullName>
    </submittedName>
</protein>
<dbReference type="SMART" id="SM00291">
    <property type="entry name" value="ZnF_ZZ"/>
    <property type="match status" value="1"/>
</dbReference>
<evidence type="ECO:0000313" key="9">
    <source>
        <dbReference type="Proteomes" id="UP001140206"/>
    </source>
</evidence>
<dbReference type="InterPro" id="IPR043145">
    <property type="entry name" value="Znf_ZZ_sf"/>
</dbReference>
<dbReference type="PANTHER" id="PTHR15898">
    <property type="entry name" value="BIFUNCTIONAL APOPTOSIS REGULATOR"/>
    <property type="match status" value="1"/>
</dbReference>
<evidence type="ECO:0000313" key="8">
    <source>
        <dbReference type="EMBL" id="KAJ4777501.1"/>
    </source>
</evidence>
<feature type="region of interest" description="Disordered" evidence="5">
    <location>
        <begin position="272"/>
        <end position="294"/>
    </location>
</feature>
<sequence>MVSGAFGYITSTSLKRRNLLSLVRWLLELGTRNRSMADAGGDKACDNLHTGEDDYSSALFQCCVCLDLLYKPIVLSCGHTSCFWCVHNAMQIVQESHCAICRQSYSHFPSICQLLHLLLLKLEPVAYKRREREVLEDEKIRRVESPQFVDQVTPPNSATKNSSSASNSSGSTSTNQQESTENGSVHGLPKKITVEDALCCLCNELLYLPSVLNCGHVYCEACLARMAGERVKCKVCGAPHPGQFPNVCLDLDHFVEENFPVEYAARRQSALVKKSQHQHGNTSSSSAAQDNGKSKKKADASLLLGEERYDIHVGVGCDCCGLYPIKGKRYKCKDCKERIGFDLCESCYNTNSKLPGRFNQQHTSDHRFELDDSTLLSRILVQTALAENHEEEFNEEEFADQDDGNEGHFDHFEDI</sequence>
<feature type="domain" description="ZZ-type" evidence="7">
    <location>
        <begin position="312"/>
        <end position="376"/>
    </location>
</feature>
<gene>
    <name evidence="8" type="ORF">LUZ62_061758</name>
</gene>
<dbReference type="InterPro" id="IPR001841">
    <property type="entry name" value="Znf_RING"/>
</dbReference>
<feature type="region of interest" description="Disordered" evidence="5">
    <location>
        <begin position="390"/>
        <end position="415"/>
    </location>
</feature>
<keyword evidence="3" id="KW-0862">Zinc</keyword>
<dbReference type="EMBL" id="JAMFTS010000003">
    <property type="protein sequence ID" value="KAJ4777501.1"/>
    <property type="molecule type" value="Genomic_DNA"/>
</dbReference>
<feature type="domain" description="RING-type" evidence="6">
    <location>
        <begin position="199"/>
        <end position="236"/>
    </location>
</feature>
<proteinExistence type="predicted"/>
<dbReference type="Pfam" id="PF00569">
    <property type="entry name" value="ZZ"/>
    <property type="match status" value="1"/>
</dbReference>
<dbReference type="GO" id="GO:0043161">
    <property type="term" value="P:proteasome-mediated ubiquitin-dependent protein catabolic process"/>
    <property type="evidence" value="ECO:0007669"/>
    <property type="project" value="TreeGrafter"/>
</dbReference>
<evidence type="ECO:0000256" key="3">
    <source>
        <dbReference type="ARBA" id="ARBA00022833"/>
    </source>
</evidence>
<evidence type="ECO:0000256" key="4">
    <source>
        <dbReference type="PROSITE-ProRule" id="PRU00228"/>
    </source>
</evidence>
<organism evidence="8 9">
    <name type="scientific">Rhynchospora pubera</name>
    <dbReference type="NCBI Taxonomy" id="906938"/>
    <lineage>
        <taxon>Eukaryota</taxon>
        <taxon>Viridiplantae</taxon>
        <taxon>Streptophyta</taxon>
        <taxon>Embryophyta</taxon>
        <taxon>Tracheophyta</taxon>
        <taxon>Spermatophyta</taxon>
        <taxon>Magnoliopsida</taxon>
        <taxon>Liliopsida</taxon>
        <taxon>Poales</taxon>
        <taxon>Cyperaceae</taxon>
        <taxon>Cyperoideae</taxon>
        <taxon>Rhynchosporeae</taxon>
        <taxon>Rhynchospora</taxon>
    </lineage>
</organism>
<evidence type="ECO:0000256" key="2">
    <source>
        <dbReference type="ARBA" id="ARBA00022771"/>
    </source>
</evidence>
<dbReference type="Gene3D" id="3.30.60.90">
    <property type="match status" value="1"/>
</dbReference>
<dbReference type="AlphaFoldDB" id="A0AAV8ECZ3"/>
<name>A0AAV8ECZ3_9POAL</name>
<dbReference type="InterPro" id="IPR013083">
    <property type="entry name" value="Znf_RING/FYVE/PHD"/>
</dbReference>
<feature type="region of interest" description="Disordered" evidence="5">
    <location>
        <begin position="150"/>
        <end position="186"/>
    </location>
</feature>
<dbReference type="PROSITE" id="PS50089">
    <property type="entry name" value="ZF_RING_2"/>
    <property type="match status" value="2"/>
</dbReference>
<dbReference type="PROSITE" id="PS50135">
    <property type="entry name" value="ZF_ZZ_2"/>
    <property type="match status" value="1"/>
</dbReference>
<evidence type="ECO:0000256" key="1">
    <source>
        <dbReference type="ARBA" id="ARBA00022723"/>
    </source>
</evidence>
<dbReference type="Pfam" id="PF13445">
    <property type="entry name" value="zf-RING_UBOX"/>
    <property type="match status" value="1"/>
</dbReference>
<dbReference type="InterPro" id="IPR027370">
    <property type="entry name" value="Znf-RING_euk"/>
</dbReference>
<dbReference type="Proteomes" id="UP001140206">
    <property type="component" value="Chromosome 3"/>
</dbReference>
<dbReference type="PROSITE" id="PS00518">
    <property type="entry name" value="ZF_RING_1"/>
    <property type="match status" value="1"/>
</dbReference>
<dbReference type="Gene3D" id="3.30.40.10">
    <property type="entry name" value="Zinc/RING finger domain, C3HC4 (zinc finger)"/>
    <property type="match status" value="2"/>
</dbReference>
<evidence type="ECO:0000256" key="5">
    <source>
        <dbReference type="SAM" id="MobiDB-lite"/>
    </source>
</evidence>
<accession>A0AAV8ECZ3</accession>
<feature type="compositionally biased region" description="Acidic residues" evidence="5">
    <location>
        <begin position="390"/>
        <end position="404"/>
    </location>
</feature>
<feature type="compositionally biased region" description="Basic and acidic residues" evidence="5">
    <location>
        <begin position="405"/>
        <end position="415"/>
    </location>
</feature>
<keyword evidence="2 4" id="KW-0863">Zinc-finger</keyword>
<feature type="domain" description="RING-type" evidence="6">
    <location>
        <begin position="62"/>
        <end position="102"/>
    </location>
</feature>
<dbReference type="InterPro" id="IPR017907">
    <property type="entry name" value="Znf_RING_CS"/>
</dbReference>
<comment type="caution">
    <text evidence="8">The sequence shown here is derived from an EMBL/GenBank/DDBJ whole genome shotgun (WGS) entry which is preliminary data.</text>
</comment>
<feature type="compositionally biased region" description="Polar residues" evidence="5">
    <location>
        <begin position="278"/>
        <end position="291"/>
    </location>
</feature>